<protein>
    <recommendedName>
        <fullName evidence="5">Transmembrane protein</fullName>
    </recommendedName>
</protein>
<keyword evidence="4" id="KW-1185">Reference proteome</keyword>
<evidence type="ECO:0000313" key="4">
    <source>
        <dbReference type="Proteomes" id="UP000789595"/>
    </source>
</evidence>
<feature type="transmembrane region" description="Helical" evidence="2">
    <location>
        <begin position="81"/>
        <end position="109"/>
    </location>
</feature>
<feature type="region of interest" description="Disordered" evidence="1">
    <location>
        <begin position="278"/>
        <end position="307"/>
    </location>
</feature>
<keyword evidence="2" id="KW-0812">Transmembrane</keyword>
<keyword evidence="2" id="KW-1133">Transmembrane helix</keyword>
<organism evidence="3 4">
    <name type="scientific">Pelagomonas calceolata</name>
    <dbReference type="NCBI Taxonomy" id="35677"/>
    <lineage>
        <taxon>Eukaryota</taxon>
        <taxon>Sar</taxon>
        <taxon>Stramenopiles</taxon>
        <taxon>Ochrophyta</taxon>
        <taxon>Pelagophyceae</taxon>
        <taxon>Pelagomonadales</taxon>
        <taxon>Pelagomonadaceae</taxon>
        <taxon>Pelagomonas</taxon>
    </lineage>
</organism>
<evidence type="ECO:0008006" key="5">
    <source>
        <dbReference type="Google" id="ProtNLM"/>
    </source>
</evidence>
<sequence>MRAIECLCAFCKFCVETRLCECLCECLRQDWGLGPYIAPLCNPLLEALATLLTALATMITRAVLLFSTVRQYLLRQIKTRAPLVTAVLHAVPVKTLAFLNGAGVVSVIFASVQKVQLDTFGAACGALACLLLTLSMRIATDERMTETFGGIMTGTLRQKTRALHDGLLYGAAGLASIGFAVMGAERVAEHVSDVAPPLDTTDVVCLLALGALALQVLCASPFDADDPAHLAFAVFAHDWSALAQAVAVSTRGALSFASLMVVACLVVAHVANAAQLDNARREPAGEEPAPTPEKPPPVDDGVERAYV</sequence>
<feature type="transmembrane region" description="Helical" evidence="2">
    <location>
        <begin position="253"/>
        <end position="271"/>
    </location>
</feature>
<name>A0A8J2X4D0_9STRA</name>
<dbReference type="AlphaFoldDB" id="A0A8J2X4D0"/>
<feature type="transmembrane region" description="Helical" evidence="2">
    <location>
        <begin position="115"/>
        <end position="134"/>
    </location>
</feature>
<evidence type="ECO:0000313" key="3">
    <source>
        <dbReference type="EMBL" id="CAH0374066.1"/>
    </source>
</evidence>
<evidence type="ECO:0000256" key="1">
    <source>
        <dbReference type="SAM" id="MobiDB-lite"/>
    </source>
</evidence>
<proteinExistence type="predicted"/>
<dbReference type="EMBL" id="CAKKNE010000004">
    <property type="protein sequence ID" value="CAH0374066.1"/>
    <property type="molecule type" value="Genomic_DNA"/>
</dbReference>
<evidence type="ECO:0000256" key="2">
    <source>
        <dbReference type="SAM" id="Phobius"/>
    </source>
</evidence>
<reference evidence="3" key="1">
    <citation type="submission" date="2021-11" db="EMBL/GenBank/DDBJ databases">
        <authorList>
            <consortium name="Genoscope - CEA"/>
            <person name="William W."/>
        </authorList>
    </citation>
    <scope>NUCLEOTIDE SEQUENCE</scope>
</reference>
<gene>
    <name evidence="3" type="ORF">PECAL_4P13250</name>
</gene>
<feature type="transmembrane region" description="Helical" evidence="2">
    <location>
        <begin position="166"/>
        <end position="184"/>
    </location>
</feature>
<dbReference type="Proteomes" id="UP000789595">
    <property type="component" value="Unassembled WGS sequence"/>
</dbReference>
<comment type="caution">
    <text evidence="3">The sequence shown here is derived from an EMBL/GenBank/DDBJ whole genome shotgun (WGS) entry which is preliminary data.</text>
</comment>
<accession>A0A8J2X4D0</accession>
<keyword evidence="2" id="KW-0472">Membrane</keyword>
<feature type="transmembrane region" description="Helical" evidence="2">
    <location>
        <begin position="47"/>
        <end position="69"/>
    </location>
</feature>